<comment type="caution">
    <text evidence="2">The sequence shown here is derived from an EMBL/GenBank/DDBJ whole genome shotgun (WGS) entry which is preliminary data.</text>
</comment>
<keyword evidence="3" id="KW-1185">Reference proteome</keyword>
<name>A0AAV8Z307_9CUCU</name>
<accession>A0AAV8Z307</accession>
<sequence length="132" mass="14957">MSSRNGLCVDGKSEVKSNEPLSNAGNISENDSMKIGQEEVLIKNEDDIICSRSKNDKTMQCVSEEQELHKSEHSVSIQHGKQDLPSYVLVHTNPRDNKKYKHSFKTDISSCFSKDNLSKERYQCKLCGYKTP</sequence>
<evidence type="ECO:0000313" key="2">
    <source>
        <dbReference type="EMBL" id="KAJ8957844.1"/>
    </source>
</evidence>
<protein>
    <submittedName>
        <fullName evidence="2">Uncharacterized protein</fullName>
    </submittedName>
</protein>
<feature type="region of interest" description="Disordered" evidence="1">
    <location>
        <begin position="1"/>
        <end position="32"/>
    </location>
</feature>
<feature type="compositionally biased region" description="Polar residues" evidence="1">
    <location>
        <begin position="19"/>
        <end position="30"/>
    </location>
</feature>
<evidence type="ECO:0000313" key="3">
    <source>
        <dbReference type="Proteomes" id="UP001162162"/>
    </source>
</evidence>
<dbReference type="EMBL" id="JAPWTK010000020">
    <property type="protein sequence ID" value="KAJ8957844.1"/>
    <property type="molecule type" value="Genomic_DNA"/>
</dbReference>
<reference evidence="2" key="1">
    <citation type="journal article" date="2023" name="Insect Mol. Biol.">
        <title>Genome sequencing provides insights into the evolution of gene families encoding plant cell wall-degrading enzymes in longhorned beetles.</title>
        <authorList>
            <person name="Shin N.R."/>
            <person name="Okamura Y."/>
            <person name="Kirsch R."/>
            <person name="Pauchet Y."/>
        </authorList>
    </citation>
    <scope>NUCLEOTIDE SEQUENCE</scope>
    <source>
        <strain evidence="2">AMC_N1</strain>
    </source>
</reference>
<dbReference type="AlphaFoldDB" id="A0AAV8Z307"/>
<organism evidence="2 3">
    <name type="scientific">Aromia moschata</name>
    <dbReference type="NCBI Taxonomy" id="1265417"/>
    <lineage>
        <taxon>Eukaryota</taxon>
        <taxon>Metazoa</taxon>
        <taxon>Ecdysozoa</taxon>
        <taxon>Arthropoda</taxon>
        <taxon>Hexapoda</taxon>
        <taxon>Insecta</taxon>
        <taxon>Pterygota</taxon>
        <taxon>Neoptera</taxon>
        <taxon>Endopterygota</taxon>
        <taxon>Coleoptera</taxon>
        <taxon>Polyphaga</taxon>
        <taxon>Cucujiformia</taxon>
        <taxon>Chrysomeloidea</taxon>
        <taxon>Cerambycidae</taxon>
        <taxon>Cerambycinae</taxon>
        <taxon>Callichromatini</taxon>
        <taxon>Aromia</taxon>
    </lineage>
</organism>
<proteinExistence type="predicted"/>
<dbReference type="Proteomes" id="UP001162162">
    <property type="component" value="Unassembled WGS sequence"/>
</dbReference>
<evidence type="ECO:0000256" key="1">
    <source>
        <dbReference type="SAM" id="MobiDB-lite"/>
    </source>
</evidence>
<gene>
    <name evidence="2" type="ORF">NQ318_001840</name>
</gene>